<dbReference type="InterPro" id="IPR041492">
    <property type="entry name" value="HAD_2"/>
</dbReference>
<comment type="caution">
    <text evidence="1">The sequence shown here is derived from an EMBL/GenBank/DDBJ whole genome shotgun (WGS) entry which is preliminary data.</text>
</comment>
<reference evidence="1 2" key="1">
    <citation type="submission" date="2024-06" db="EMBL/GenBank/DDBJ databases">
        <title>Genomics of switchgrass bacterial isolates.</title>
        <authorList>
            <person name="Shade A."/>
        </authorList>
    </citation>
    <scope>NUCLEOTIDE SEQUENCE [LARGE SCALE GENOMIC DNA]</scope>
    <source>
        <strain evidence="1 2">PvP084</strain>
    </source>
</reference>
<dbReference type="EC" id="3.1.3.18" evidence="1"/>
<evidence type="ECO:0000313" key="1">
    <source>
        <dbReference type="EMBL" id="MET3866304.1"/>
    </source>
</evidence>
<accession>A0ABV2NIH3</accession>
<dbReference type="InterPro" id="IPR023198">
    <property type="entry name" value="PGP-like_dom2"/>
</dbReference>
<dbReference type="SUPFAM" id="SSF56784">
    <property type="entry name" value="HAD-like"/>
    <property type="match status" value="1"/>
</dbReference>
<proteinExistence type="predicted"/>
<dbReference type="SFLD" id="SFLDS00003">
    <property type="entry name" value="Haloacid_Dehalogenase"/>
    <property type="match status" value="1"/>
</dbReference>
<organism evidence="1 2">
    <name type="scientific">Methylobacterium radiotolerans</name>
    <dbReference type="NCBI Taxonomy" id="31998"/>
    <lineage>
        <taxon>Bacteria</taxon>
        <taxon>Pseudomonadati</taxon>
        <taxon>Pseudomonadota</taxon>
        <taxon>Alphaproteobacteria</taxon>
        <taxon>Hyphomicrobiales</taxon>
        <taxon>Methylobacteriaceae</taxon>
        <taxon>Methylobacterium</taxon>
    </lineage>
</organism>
<dbReference type="Proteomes" id="UP001549119">
    <property type="component" value="Unassembled WGS sequence"/>
</dbReference>
<dbReference type="Pfam" id="PF13419">
    <property type="entry name" value="HAD_2"/>
    <property type="match status" value="1"/>
</dbReference>
<dbReference type="Gene3D" id="3.40.50.1000">
    <property type="entry name" value="HAD superfamily/HAD-like"/>
    <property type="match status" value="1"/>
</dbReference>
<evidence type="ECO:0000313" key="2">
    <source>
        <dbReference type="Proteomes" id="UP001549119"/>
    </source>
</evidence>
<dbReference type="GO" id="GO:0008967">
    <property type="term" value="F:phosphoglycolate phosphatase activity"/>
    <property type="evidence" value="ECO:0007669"/>
    <property type="project" value="UniProtKB-EC"/>
</dbReference>
<protein>
    <submittedName>
        <fullName evidence="1">Phosphoglycolate phosphatase</fullName>
        <ecNumber evidence="1">3.1.3.18</ecNumber>
    </submittedName>
</protein>
<name>A0ABV2NIH3_9HYPH</name>
<dbReference type="RefSeq" id="WP_071000051.1">
    <property type="nucleotide sequence ID" value="NZ_JBEPNV010000001.1"/>
</dbReference>
<dbReference type="InterPro" id="IPR036412">
    <property type="entry name" value="HAD-like_sf"/>
</dbReference>
<keyword evidence="2" id="KW-1185">Reference proteome</keyword>
<dbReference type="InterPro" id="IPR050155">
    <property type="entry name" value="HAD-like_hydrolase_sf"/>
</dbReference>
<keyword evidence="1" id="KW-0378">Hydrolase</keyword>
<dbReference type="Gene3D" id="1.10.150.240">
    <property type="entry name" value="Putative phosphatase, domain 2"/>
    <property type="match status" value="1"/>
</dbReference>
<dbReference type="InterPro" id="IPR023214">
    <property type="entry name" value="HAD_sf"/>
</dbReference>
<dbReference type="PANTHER" id="PTHR43434">
    <property type="entry name" value="PHOSPHOGLYCOLATE PHOSPHATASE"/>
    <property type="match status" value="1"/>
</dbReference>
<sequence length="243" mass="25763">MTRMPARRPAAPGPGLIVLDFDGTLADSFAWFCSVLNGVADRYRFRRVEAHEVEELRLQGARAIVAHLGIPRWKLPLIARHMHALAARDAGQIALFPGVPAMLDAVAEAGVPLAILSSNRADTVRRVLGPDSAARIGTYACGASIFGKARRLWALLARTGVPPHRALCIGDEIRDLEAARALGCPFGAVAWGYTDPRALASLGPEHLFSEPGEIARLAAGGAGHMPRLAPGTMLVPLPLPNGS</sequence>
<gene>
    <name evidence="1" type="ORF">ABIC20_003613</name>
</gene>
<dbReference type="PANTHER" id="PTHR43434:SF13">
    <property type="entry name" value="PHOSPHOGLYCOLATE PHOSPHATASE"/>
    <property type="match status" value="1"/>
</dbReference>
<dbReference type="SFLD" id="SFLDG01129">
    <property type="entry name" value="C1.5:_HAD__Beta-PGM__Phosphata"/>
    <property type="match status" value="1"/>
</dbReference>
<dbReference type="EMBL" id="JBEPNW010000002">
    <property type="protein sequence ID" value="MET3866304.1"/>
    <property type="molecule type" value="Genomic_DNA"/>
</dbReference>